<dbReference type="InterPro" id="IPR015813">
    <property type="entry name" value="Pyrv/PenolPyrv_kinase-like_dom"/>
</dbReference>
<evidence type="ECO:0000313" key="6">
    <source>
        <dbReference type="Proteomes" id="UP001596306"/>
    </source>
</evidence>
<dbReference type="Proteomes" id="UP001596306">
    <property type="component" value="Unassembled WGS sequence"/>
</dbReference>
<dbReference type="Gene3D" id="3.20.20.60">
    <property type="entry name" value="Phosphoenolpyruvate-binding domains"/>
    <property type="match status" value="1"/>
</dbReference>
<accession>A0ABW1VKI8</accession>
<evidence type="ECO:0000313" key="5">
    <source>
        <dbReference type="EMBL" id="MFC6357109.1"/>
    </source>
</evidence>
<evidence type="ECO:0000256" key="2">
    <source>
        <dbReference type="ARBA" id="ARBA00022723"/>
    </source>
</evidence>
<feature type="domain" description="HpcH/HpaI aldolase/citrate lyase" evidence="4">
    <location>
        <begin position="29"/>
        <end position="244"/>
    </location>
</feature>
<dbReference type="Pfam" id="PF03328">
    <property type="entry name" value="HpcH_HpaI"/>
    <property type="match status" value="1"/>
</dbReference>
<dbReference type="PANTHER" id="PTHR30502:SF0">
    <property type="entry name" value="PHOSPHOENOLPYRUVATE CARBOXYLASE FAMILY PROTEIN"/>
    <property type="match status" value="1"/>
</dbReference>
<comment type="similarity">
    <text evidence="1">Belongs to the HpcH/HpaI aldolase family.</text>
</comment>
<dbReference type="RefSeq" id="WP_386732566.1">
    <property type="nucleotide sequence ID" value="NZ_JBHSTP010000003.1"/>
</dbReference>
<dbReference type="SUPFAM" id="SSF51621">
    <property type="entry name" value="Phosphoenolpyruvate/pyruvate domain"/>
    <property type="match status" value="1"/>
</dbReference>
<dbReference type="InterPro" id="IPR040442">
    <property type="entry name" value="Pyrv_kinase-like_dom_sf"/>
</dbReference>
<evidence type="ECO:0000256" key="1">
    <source>
        <dbReference type="ARBA" id="ARBA00005568"/>
    </source>
</evidence>
<evidence type="ECO:0000259" key="4">
    <source>
        <dbReference type="Pfam" id="PF03328"/>
    </source>
</evidence>
<dbReference type="PANTHER" id="PTHR30502">
    <property type="entry name" value="2-KETO-3-DEOXY-L-RHAMNONATE ALDOLASE"/>
    <property type="match status" value="1"/>
</dbReference>
<name>A0ABW1VKI8_9MICO</name>
<proteinExistence type="inferred from homology"/>
<evidence type="ECO:0000256" key="3">
    <source>
        <dbReference type="ARBA" id="ARBA00023239"/>
    </source>
</evidence>
<sequence length="261" mass="27113">MADGGSLRTRIASGEVVIGTFLLAFPTVAAARVAASVGADYVLVDGEHTGFGWETMTPVLAATRAAGSVPFVRVPSASRQNLALALDMGATGLMVPMVGTAEEARAIASWARYPPEGIRGTMFGLAAHDFAEVEPVAAMRKANDEVIIMVQIETVEGLENVEEIAAVDGVDVLWVGHFDLTTSMGIPTEFTNPLYLDALDRVAAAGRASGKAVGFLASGAEDAVSLVERGFRVLAYGSDIGIYRSALRSGLGAVRQAVEGA</sequence>
<organism evidence="5 6">
    <name type="scientific">Luethyella okanaganae</name>
    <dbReference type="NCBI Taxonomy" id="69372"/>
    <lineage>
        <taxon>Bacteria</taxon>
        <taxon>Bacillati</taxon>
        <taxon>Actinomycetota</taxon>
        <taxon>Actinomycetes</taxon>
        <taxon>Micrococcales</taxon>
        <taxon>Microbacteriaceae</taxon>
        <taxon>Luethyella</taxon>
    </lineage>
</organism>
<keyword evidence="6" id="KW-1185">Reference proteome</keyword>
<reference evidence="6" key="1">
    <citation type="journal article" date="2019" name="Int. J. Syst. Evol. Microbiol.">
        <title>The Global Catalogue of Microorganisms (GCM) 10K type strain sequencing project: providing services to taxonomists for standard genome sequencing and annotation.</title>
        <authorList>
            <consortium name="The Broad Institute Genomics Platform"/>
            <consortium name="The Broad Institute Genome Sequencing Center for Infectious Disease"/>
            <person name="Wu L."/>
            <person name="Ma J."/>
        </authorList>
    </citation>
    <scope>NUCLEOTIDE SEQUENCE [LARGE SCALE GENOMIC DNA]</scope>
    <source>
        <strain evidence="6">CCUG 43304</strain>
    </source>
</reference>
<dbReference type="EMBL" id="JBHSTP010000003">
    <property type="protein sequence ID" value="MFC6357109.1"/>
    <property type="molecule type" value="Genomic_DNA"/>
</dbReference>
<keyword evidence="2" id="KW-0479">Metal-binding</keyword>
<comment type="caution">
    <text evidence="5">The sequence shown here is derived from an EMBL/GenBank/DDBJ whole genome shotgun (WGS) entry which is preliminary data.</text>
</comment>
<dbReference type="InterPro" id="IPR050251">
    <property type="entry name" value="HpcH-HpaI_aldolase"/>
</dbReference>
<protein>
    <submittedName>
        <fullName evidence="5">HpcH/HpaI aldolase/citrate lyase family protein</fullName>
    </submittedName>
</protein>
<gene>
    <name evidence="5" type="ORF">ACFQB0_13440</name>
</gene>
<keyword evidence="3 5" id="KW-0456">Lyase</keyword>
<dbReference type="InterPro" id="IPR005000">
    <property type="entry name" value="Aldolase/citrate-lyase_domain"/>
</dbReference>
<dbReference type="GO" id="GO:0016829">
    <property type="term" value="F:lyase activity"/>
    <property type="evidence" value="ECO:0007669"/>
    <property type="project" value="UniProtKB-KW"/>
</dbReference>